<feature type="transmembrane region" description="Helical" evidence="1">
    <location>
        <begin position="44"/>
        <end position="64"/>
    </location>
</feature>
<sequence length="110" mass="12829">MNKILGMASTFFGIVWLLKTIPWLLRFLNGIGECSGLQECDSLLYLFLAIIFSLFVYWGLKVGYELVIALQPKPLILWATRKWALLYIIINLIFFFYLLSIPRVPYFLSN</sequence>
<keyword evidence="1" id="KW-0472">Membrane</keyword>
<keyword evidence="1" id="KW-0812">Transmembrane</keyword>
<name>A0A0G0HS16_9BACT</name>
<evidence type="ECO:0000256" key="1">
    <source>
        <dbReference type="SAM" id="Phobius"/>
    </source>
</evidence>
<proteinExistence type="predicted"/>
<comment type="caution">
    <text evidence="2">The sequence shown here is derived from an EMBL/GenBank/DDBJ whole genome shotgun (WGS) entry which is preliminary data.</text>
</comment>
<gene>
    <name evidence="2" type="ORF">US62_C0007G0028</name>
</gene>
<reference evidence="2 3" key="1">
    <citation type="journal article" date="2015" name="Nature">
        <title>rRNA introns, odd ribosomes, and small enigmatic genomes across a large radiation of phyla.</title>
        <authorList>
            <person name="Brown C.T."/>
            <person name="Hug L.A."/>
            <person name="Thomas B.C."/>
            <person name="Sharon I."/>
            <person name="Castelle C.J."/>
            <person name="Singh A."/>
            <person name="Wilkins M.J."/>
            <person name="Williams K.H."/>
            <person name="Banfield J.F."/>
        </authorList>
    </citation>
    <scope>NUCLEOTIDE SEQUENCE [LARGE SCALE GENOMIC DNA]</scope>
</reference>
<evidence type="ECO:0000313" key="2">
    <source>
        <dbReference type="EMBL" id="KKQ45953.1"/>
    </source>
</evidence>
<dbReference type="AlphaFoldDB" id="A0A0G0HS16"/>
<dbReference type="Proteomes" id="UP000034603">
    <property type="component" value="Unassembled WGS sequence"/>
</dbReference>
<accession>A0A0G0HS16</accession>
<evidence type="ECO:0000313" key="3">
    <source>
        <dbReference type="Proteomes" id="UP000034603"/>
    </source>
</evidence>
<keyword evidence="1" id="KW-1133">Transmembrane helix</keyword>
<dbReference type="EMBL" id="LBTR01000007">
    <property type="protein sequence ID" value="KKQ45953.1"/>
    <property type="molecule type" value="Genomic_DNA"/>
</dbReference>
<organism evidence="2 3">
    <name type="scientific">Candidatus Woesebacteria bacterium GW2011_GWA1_37_8</name>
    <dbReference type="NCBI Taxonomy" id="1618546"/>
    <lineage>
        <taxon>Bacteria</taxon>
        <taxon>Candidatus Woeseibacteriota</taxon>
    </lineage>
</organism>
<protein>
    <submittedName>
        <fullName evidence="2">Uncharacterized protein</fullName>
    </submittedName>
</protein>
<feature type="transmembrane region" description="Helical" evidence="1">
    <location>
        <begin position="84"/>
        <end position="101"/>
    </location>
</feature>